<dbReference type="AlphaFoldDB" id="A0A255ZTS7"/>
<dbReference type="RefSeq" id="WP_207759794.1">
    <property type="nucleotide sequence ID" value="NZ_NOXV01000158.1"/>
</dbReference>
<sequence length="151" mass="16963">AICKMQITSQIAWGVMGNLKRQTMTKQALIILTFVLLTTLLTSCDPFYSITVTNDTSDTAQILVKETINFRTKKQKLLTTIDGFDVYELAPNEKIEVGSAIAEIDNDIPFEQIKIVRNRDTVTANNLETIKKLFDKKTFGGLKAPYNISIK</sequence>
<evidence type="ECO:0000313" key="1">
    <source>
        <dbReference type="EMBL" id="OYQ44324.1"/>
    </source>
</evidence>
<comment type="caution">
    <text evidence="1">The sequence shown here is derived from an EMBL/GenBank/DDBJ whole genome shotgun (WGS) entry which is preliminary data.</text>
</comment>
<protein>
    <submittedName>
        <fullName evidence="1">Uncharacterized protein</fullName>
    </submittedName>
</protein>
<proteinExistence type="predicted"/>
<keyword evidence="2" id="KW-1185">Reference proteome</keyword>
<name>A0A255ZTS7_9FLAO</name>
<dbReference type="EMBL" id="NOXV01000158">
    <property type="protein sequence ID" value="OYQ44324.1"/>
    <property type="molecule type" value="Genomic_DNA"/>
</dbReference>
<gene>
    <name evidence="1" type="ORF">CHU92_02570</name>
</gene>
<feature type="non-terminal residue" evidence="1">
    <location>
        <position position="1"/>
    </location>
</feature>
<dbReference type="Proteomes" id="UP000216605">
    <property type="component" value="Unassembled WGS sequence"/>
</dbReference>
<evidence type="ECO:0000313" key="2">
    <source>
        <dbReference type="Proteomes" id="UP000216605"/>
    </source>
</evidence>
<reference evidence="1 2" key="1">
    <citation type="submission" date="2017-07" db="EMBL/GenBank/DDBJ databases">
        <title>Flavobacterium cyanobacteriorum sp. nov., isolated from cyanobacterial aggregates in a eutrophic lake.</title>
        <authorList>
            <person name="Cai H."/>
        </authorList>
    </citation>
    <scope>NUCLEOTIDE SEQUENCE [LARGE SCALE GENOMIC DNA]</scope>
    <source>
        <strain evidence="1 2">TH021</strain>
    </source>
</reference>
<accession>A0A255ZTS7</accession>
<organism evidence="1 2">
    <name type="scientific">Flavobacterium cyanobacteriorum</name>
    <dbReference type="NCBI Taxonomy" id="2022802"/>
    <lineage>
        <taxon>Bacteria</taxon>
        <taxon>Pseudomonadati</taxon>
        <taxon>Bacteroidota</taxon>
        <taxon>Flavobacteriia</taxon>
        <taxon>Flavobacteriales</taxon>
        <taxon>Flavobacteriaceae</taxon>
        <taxon>Flavobacterium</taxon>
    </lineage>
</organism>